<dbReference type="Pfam" id="PF13505">
    <property type="entry name" value="OMP_b-brl"/>
    <property type="match status" value="1"/>
</dbReference>
<dbReference type="InterPro" id="IPR051692">
    <property type="entry name" value="OMP-like"/>
</dbReference>
<dbReference type="InterPro" id="IPR027385">
    <property type="entry name" value="Beta-barrel_OMP"/>
</dbReference>
<dbReference type="PANTHER" id="PTHR34001">
    <property type="entry name" value="BLL7405 PROTEIN"/>
    <property type="match status" value="1"/>
</dbReference>
<evidence type="ECO:0000256" key="6">
    <source>
        <dbReference type="SAM" id="SignalP"/>
    </source>
</evidence>
<dbReference type="InterPro" id="IPR011250">
    <property type="entry name" value="OMP/PagP_B-barrel"/>
</dbReference>
<gene>
    <name evidence="8" type="ORF">VW23_007000</name>
</gene>
<feature type="signal peptide" evidence="6">
    <location>
        <begin position="1"/>
        <end position="23"/>
    </location>
</feature>
<evidence type="ECO:0000313" key="8">
    <source>
        <dbReference type="EMBL" id="OEO27947.1"/>
    </source>
</evidence>
<comment type="similarity">
    <text evidence="5">Belongs to the Omp25/RopB family.</text>
</comment>
<feature type="chain" id="PRO_5009190123" description="Outer membrane protein beta-barrel domain-containing protein" evidence="6">
    <location>
        <begin position="24"/>
        <end position="226"/>
    </location>
</feature>
<evidence type="ECO:0000256" key="3">
    <source>
        <dbReference type="ARBA" id="ARBA00023136"/>
    </source>
</evidence>
<comment type="caution">
    <text evidence="8">The sequence shown here is derived from an EMBL/GenBank/DDBJ whole genome shotgun (WGS) entry which is preliminary data.</text>
</comment>
<evidence type="ECO:0000313" key="9">
    <source>
        <dbReference type="Proteomes" id="UP000095463"/>
    </source>
</evidence>
<dbReference type="GO" id="GO:0009279">
    <property type="term" value="C:cell outer membrane"/>
    <property type="evidence" value="ECO:0007669"/>
    <property type="project" value="UniProtKB-SubCell"/>
</dbReference>
<organism evidence="8 9">
    <name type="scientific">Devosia insulae DS-56</name>
    <dbReference type="NCBI Taxonomy" id="1116389"/>
    <lineage>
        <taxon>Bacteria</taxon>
        <taxon>Pseudomonadati</taxon>
        <taxon>Pseudomonadota</taxon>
        <taxon>Alphaproteobacteria</taxon>
        <taxon>Hyphomicrobiales</taxon>
        <taxon>Devosiaceae</taxon>
        <taxon>Devosia</taxon>
    </lineage>
</organism>
<dbReference type="SUPFAM" id="SSF56925">
    <property type="entry name" value="OMPA-like"/>
    <property type="match status" value="1"/>
</dbReference>
<comment type="subcellular location">
    <subcellularLocation>
        <location evidence="1">Cell outer membrane</location>
    </subcellularLocation>
</comment>
<keyword evidence="9" id="KW-1185">Reference proteome</keyword>
<dbReference type="EMBL" id="LAJE02000407">
    <property type="protein sequence ID" value="OEO27947.1"/>
    <property type="molecule type" value="Genomic_DNA"/>
</dbReference>
<name>A0A1E5XH79_9HYPH</name>
<evidence type="ECO:0000256" key="4">
    <source>
        <dbReference type="ARBA" id="ARBA00023237"/>
    </source>
</evidence>
<feature type="domain" description="Outer membrane protein beta-barrel" evidence="7">
    <location>
        <begin position="13"/>
        <end position="226"/>
    </location>
</feature>
<protein>
    <recommendedName>
        <fullName evidence="7">Outer membrane protein beta-barrel domain-containing protein</fullName>
    </recommendedName>
</protein>
<evidence type="ECO:0000256" key="2">
    <source>
        <dbReference type="ARBA" id="ARBA00022729"/>
    </source>
</evidence>
<keyword evidence="3" id="KW-0472">Membrane</keyword>
<dbReference type="AlphaFoldDB" id="A0A1E5XH79"/>
<dbReference type="RefSeq" id="WP_069912716.1">
    <property type="nucleotide sequence ID" value="NZ_LAJE02000407.1"/>
</dbReference>
<proteinExistence type="inferred from homology"/>
<dbReference type="Proteomes" id="UP000095463">
    <property type="component" value="Unassembled WGS sequence"/>
</dbReference>
<dbReference type="Gene3D" id="2.40.160.20">
    <property type="match status" value="1"/>
</dbReference>
<reference evidence="8 9" key="1">
    <citation type="journal article" date="2015" name="Genome Announc.">
        <title>Genome Assemblies of Three Soil-Associated Devosia species: D. insulae, D. limi, and D. soli.</title>
        <authorList>
            <person name="Hassan Y.I."/>
            <person name="Lepp D."/>
            <person name="Zhou T."/>
        </authorList>
    </citation>
    <scope>NUCLEOTIDE SEQUENCE [LARGE SCALE GENOMIC DNA]</scope>
    <source>
        <strain evidence="8 9">DS-56</strain>
    </source>
</reference>
<keyword evidence="4" id="KW-0998">Cell outer membrane</keyword>
<evidence type="ECO:0000259" key="7">
    <source>
        <dbReference type="Pfam" id="PF13505"/>
    </source>
</evidence>
<accession>A0A1E5XH79</accession>
<evidence type="ECO:0000256" key="1">
    <source>
        <dbReference type="ARBA" id="ARBA00004442"/>
    </source>
</evidence>
<dbReference type="PANTHER" id="PTHR34001:SF3">
    <property type="entry name" value="BLL7405 PROTEIN"/>
    <property type="match status" value="1"/>
</dbReference>
<sequence length="226" mass="23514">MKHITTILLATVAAAGLMSSAYAADLIIMDEPAPMGVVDVGGNWDGAYIGVFVGGGWAHADHIANPPNNDLDLAGWLIGVDVGANFTLDGGIVLGVVGDIAWSDITGDDDGAFAFDTTHTIDWQGSLRGKVGFDGGAFMPYLTGGLAFAHAVRTSSAGVDNEASATHVGWTVGAGVEFAATEELSVNLEYRYSDLGEQVYDWSGPGINPTIDLTTHTVTAGLHWNF</sequence>
<evidence type="ECO:0000256" key="5">
    <source>
        <dbReference type="ARBA" id="ARBA00038306"/>
    </source>
</evidence>
<keyword evidence="2 6" id="KW-0732">Signal</keyword>